<dbReference type="EC" id="6.1.1.19" evidence="9"/>
<dbReference type="Gene3D" id="3.40.50.620">
    <property type="entry name" value="HUPs"/>
    <property type="match status" value="1"/>
</dbReference>
<dbReference type="InterPro" id="IPR014729">
    <property type="entry name" value="Rossmann-like_a/b/a_fold"/>
</dbReference>
<dbReference type="PRINTS" id="PR01038">
    <property type="entry name" value="TRNASYNTHARG"/>
</dbReference>
<dbReference type="HAMAP" id="MF_00123">
    <property type="entry name" value="Arg_tRNA_synth"/>
    <property type="match status" value="1"/>
</dbReference>
<feature type="domain" description="Arginyl tRNA synthetase N-terminal" evidence="12">
    <location>
        <begin position="10"/>
        <end position="96"/>
    </location>
</feature>
<dbReference type="NCBIfam" id="TIGR00456">
    <property type="entry name" value="argS"/>
    <property type="match status" value="1"/>
</dbReference>
<evidence type="ECO:0000256" key="3">
    <source>
        <dbReference type="ARBA" id="ARBA00022598"/>
    </source>
</evidence>
<dbReference type="InterPro" id="IPR008909">
    <property type="entry name" value="DALR_anticod-bd"/>
</dbReference>
<evidence type="ECO:0000256" key="9">
    <source>
        <dbReference type="HAMAP-Rule" id="MF_00123"/>
    </source>
</evidence>
<evidence type="ECO:0000256" key="5">
    <source>
        <dbReference type="ARBA" id="ARBA00022840"/>
    </source>
</evidence>
<organism evidence="13 14">
    <name type="scientific">Simkania negevensis</name>
    <dbReference type="NCBI Taxonomy" id="83561"/>
    <lineage>
        <taxon>Bacteria</taxon>
        <taxon>Pseudomonadati</taxon>
        <taxon>Chlamydiota</taxon>
        <taxon>Chlamydiia</taxon>
        <taxon>Parachlamydiales</taxon>
        <taxon>Simkaniaceae</taxon>
        <taxon>Simkania</taxon>
    </lineage>
</organism>
<comment type="caution">
    <text evidence="13">The sequence shown here is derived from an EMBL/GenBank/DDBJ whole genome shotgun (WGS) entry which is preliminary data.</text>
</comment>
<evidence type="ECO:0000259" key="12">
    <source>
        <dbReference type="SMART" id="SM01016"/>
    </source>
</evidence>
<dbReference type="SUPFAM" id="SSF47323">
    <property type="entry name" value="Anticodon-binding domain of a subclass of class I aminoacyl-tRNA synthetases"/>
    <property type="match status" value="1"/>
</dbReference>
<keyword evidence="5 9" id="KW-0067">ATP-binding</keyword>
<evidence type="ECO:0000313" key="13">
    <source>
        <dbReference type="EMBL" id="MBN4066854.1"/>
    </source>
</evidence>
<dbReference type="GO" id="GO:0004814">
    <property type="term" value="F:arginine-tRNA ligase activity"/>
    <property type="evidence" value="ECO:0007669"/>
    <property type="project" value="UniProtKB-EC"/>
</dbReference>
<dbReference type="Pfam" id="PF00750">
    <property type="entry name" value="tRNA-synt_1d"/>
    <property type="match status" value="1"/>
</dbReference>
<sequence length="590" mass="66131">MKNIADFLSASFEKALIVAFPDLKERGDPLEVTQSTQDHFGHYQFNSAMRLAKVVKSNPRKIAEALVAKLDFNDDQGNRAIEKVEVAGPGFVNITMAPSFLADKILAALQSSRLGIPLPTTPQKIIVEFSSPNIAKELHVGHLRSTIIGESIARLFEFLGYDVLRLNHVGDWGTPFGMLITFLVENHPGVVEGKEAANLHFLAQWYKEARGLFDTDKAFKERSQRAVVALQAGDAVVKKVWEKVCEISREAFEEVYRILDVTIRERGESFYHDMLADVVAYFEEKGLVTLSDGAKCVFMDGFLNREGDPLPLIIQKSDGGYNYATTDLAAVKHRIETEKAKRVICLTDSGQSLHFQMVFQAAEEAGLYDPQKERLDHVGFGLVLGEDGQKIKTRSGDTVKLIDLLNEAVVRAKAIVKERHPEWGEADVDALARVVGIGALKYSDLATHRTGNYTFSFDRMLRFEGNTAPYLLYSYVRIQGIKRKVGGEAGIDVEKLLQRTKIVLEHPSEVALVIHLLRFAETLQRMANDLLPNRLTDYLYQLAERFNAFFRDCRVEGDALQDSRLLLCEATARTMQKGLHILGLHTSDKM</sequence>
<comment type="catalytic activity">
    <reaction evidence="8 9">
        <text>tRNA(Arg) + L-arginine + ATP = L-arginyl-tRNA(Arg) + AMP + diphosphate</text>
        <dbReference type="Rhea" id="RHEA:20301"/>
        <dbReference type="Rhea" id="RHEA-COMP:9658"/>
        <dbReference type="Rhea" id="RHEA-COMP:9673"/>
        <dbReference type="ChEBI" id="CHEBI:30616"/>
        <dbReference type="ChEBI" id="CHEBI:32682"/>
        <dbReference type="ChEBI" id="CHEBI:33019"/>
        <dbReference type="ChEBI" id="CHEBI:78442"/>
        <dbReference type="ChEBI" id="CHEBI:78513"/>
        <dbReference type="ChEBI" id="CHEBI:456215"/>
        <dbReference type="EC" id="6.1.1.19"/>
    </reaction>
</comment>
<dbReference type="Gene3D" id="3.30.1360.70">
    <property type="entry name" value="Arginyl tRNA synthetase N-terminal domain"/>
    <property type="match status" value="1"/>
</dbReference>
<keyword evidence="4 9" id="KW-0547">Nucleotide-binding</keyword>
<dbReference type="EMBL" id="JAFITR010000031">
    <property type="protein sequence ID" value="MBN4066854.1"/>
    <property type="molecule type" value="Genomic_DNA"/>
</dbReference>
<dbReference type="InterPro" id="IPR009080">
    <property type="entry name" value="tRNAsynth_Ia_anticodon-bd"/>
</dbReference>
<evidence type="ECO:0000256" key="10">
    <source>
        <dbReference type="RuleBase" id="RU363038"/>
    </source>
</evidence>
<proteinExistence type="inferred from homology"/>
<comment type="subcellular location">
    <subcellularLocation>
        <location evidence="9">Cytoplasm</location>
    </subcellularLocation>
</comment>
<evidence type="ECO:0000256" key="8">
    <source>
        <dbReference type="ARBA" id="ARBA00049339"/>
    </source>
</evidence>
<evidence type="ECO:0000256" key="7">
    <source>
        <dbReference type="ARBA" id="ARBA00023146"/>
    </source>
</evidence>
<dbReference type="InterPro" id="IPR001278">
    <property type="entry name" value="Arg-tRNA-ligase"/>
</dbReference>
<dbReference type="InterPro" id="IPR035684">
    <property type="entry name" value="ArgRS_core"/>
</dbReference>
<dbReference type="InterPro" id="IPR001412">
    <property type="entry name" value="aa-tRNA-synth_I_CS"/>
</dbReference>
<feature type="domain" description="DALR anticodon binding" evidence="11">
    <location>
        <begin position="471"/>
        <end position="590"/>
    </location>
</feature>
<keyword evidence="2 9" id="KW-0963">Cytoplasm</keyword>
<evidence type="ECO:0000259" key="11">
    <source>
        <dbReference type="SMART" id="SM00836"/>
    </source>
</evidence>
<protein>
    <recommendedName>
        <fullName evidence="9">Arginine--tRNA ligase</fullName>
        <ecNumber evidence="9">6.1.1.19</ecNumber>
    </recommendedName>
    <alternativeName>
        <fullName evidence="9">Arginyl-tRNA synthetase</fullName>
        <shortName evidence="9">ArgRS</shortName>
    </alternativeName>
</protein>
<accession>A0ABS3ATL7</accession>
<dbReference type="SUPFAM" id="SSF55190">
    <property type="entry name" value="Arginyl-tRNA synthetase (ArgRS), N-terminal 'additional' domain"/>
    <property type="match status" value="1"/>
</dbReference>
<dbReference type="PANTHER" id="PTHR11956:SF5">
    <property type="entry name" value="ARGININE--TRNA LIGASE, CYTOPLASMIC"/>
    <property type="match status" value="1"/>
</dbReference>
<dbReference type="Pfam" id="PF05746">
    <property type="entry name" value="DALR_1"/>
    <property type="match status" value="1"/>
</dbReference>
<evidence type="ECO:0000256" key="6">
    <source>
        <dbReference type="ARBA" id="ARBA00022917"/>
    </source>
</evidence>
<keyword evidence="3 9" id="KW-0436">Ligase</keyword>
<keyword evidence="6 9" id="KW-0648">Protein biosynthesis</keyword>
<dbReference type="PROSITE" id="PS00178">
    <property type="entry name" value="AA_TRNA_LIGASE_I"/>
    <property type="match status" value="1"/>
</dbReference>
<dbReference type="InterPro" id="IPR036695">
    <property type="entry name" value="Arg-tRNA-synth_N_sf"/>
</dbReference>
<feature type="short sequence motif" description="'HIGH' region" evidence="9">
    <location>
        <begin position="132"/>
        <end position="142"/>
    </location>
</feature>
<evidence type="ECO:0000256" key="2">
    <source>
        <dbReference type="ARBA" id="ARBA00022490"/>
    </source>
</evidence>
<evidence type="ECO:0000313" key="14">
    <source>
        <dbReference type="Proteomes" id="UP000722121"/>
    </source>
</evidence>
<dbReference type="SMART" id="SM00836">
    <property type="entry name" value="DALR_1"/>
    <property type="match status" value="1"/>
</dbReference>
<dbReference type="PANTHER" id="PTHR11956">
    <property type="entry name" value="ARGINYL-TRNA SYNTHETASE"/>
    <property type="match status" value="1"/>
</dbReference>
<dbReference type="SUPFAM" id="SSF52374">
    <property type="entry name" value="Nucleotidylyl transferase"/>
    <property type="match status" value="1"/>
</dbReference>
<dbReference type="InterPro" id="IPR005148">
    <property type="entry name" value="Arg-tRNA-synth_N"/>
</dbReference>
<dbReference type="CDD" id="cd00671">
    <property type="entry name" value="ArgRS_core"/>
    <property type="match status" value="1"/>
</dbReference>
<dbReference type="SMART" id="SM01016">
    <property type="entry name" value="Arg_tRNA_synt_N"/>
    <property type="match status" value="1"/>
</dbReference>
<gene>
    <name evidence="9 13" type="primary">argS</name>
    <name evidence="13" type="ORF">JYU14_02095</name>
</gene>
<comment type="similarity">
    <text evidence="1 9 10">Belongs to the class-I aminoacyl-tRNA synthetase family.</text>
</comment>
<comment type="subunit">
    <text evidence="9">Monomer.</text>
</comment>
<evidence type="ECO:0000256" key="4">
    <source>
        <dbReference type="ARBA" id="ARBA00022741"/>
    </source>
</evidence>
<dbReference type="Gene3D" id="1.10.730.10">
    <property type="entry name" value="Isoleucyl-tRNA Synthetase, Domain 1"/>
    <property type="match status" value="1"/>
</dbReference>
<dbReference type="Pfam" id="PF03485">
    <property type="entry name" value="Arg_tRNA_synt_N"/>
    <property type="match status" value="1"/>
</dbReference>
<dbReference type="Proteomes" id="UP000722121">
    <property type="component" value="Unassembled WGS sequence"/>
</dbReference>
<keyword evidence="7 9" id="KW-0030">Aminoacyl-tRNA synthetase</keyword>
<evidence type="ECO:0000256" key="1">
    <source>
        <dbReference type="ARBA" id="ARBA00005594"/>
    </source>
</evidence>
<name>A0ABS3ATL7_9BACT</name>
<keyword evidence="14" id="KW-1185">Reference proteome</keyword>
<reference evidence="13 14" key="1">
    <citation type="submission" date="2021-02" db="EMBL/GenBank/DDBJ databases">
        <title>Activity-based single-cell genomes from oceanic crustal fluid captures similar information to metagenomic and metatranscriptomic surveys with orders of magnitude less sampling.</title>
        <authorList>
            <person name="D'Angelo T.S."/>
            <person name="Orcutt B.N."/>
        </authorList>
    </citation>
    <scope>NUCLEOTIDE SEQUENCE [LARGE SCALE GENOMIC DNA]</scope>
    <source>
        <strain evidence="13">AH-315-G07</strain>
    </source>
</reference>